<accession>A0ABU5C3S9</accession>
<dbReference type="SUPFAM" id="SSF82866">
    <property type="entry name" value="Multidrug efflux transporter AcrB transmembrane domain"/>
    <property type="match status" value="1"/>
</dbReference>
<dbReference type="Proteomes" id="UP001281447">
    <property type="component" value="Unassembled WGS sequence"/>
</dbReference>
<protein>
    <submittedName>
        <fullName evidence="2">Uncharacterized protein</fullName>
    </submittedName>
</protein>
<evidence type="ECO:0000313" key="3">
    <source>
        <dbReference type="Proteomes" id="UP001281447"/>
    </source>
</evidence>
<feature type="transmembrane region" description="Helical" evidence="1">
    <location>
        <begin position="35"/>
        <end position="58"/>
    </location>
</feature>
<dbReference type="EMBL" id="JAWDIP010000003">
    <property type="protein sequence ID" value="MDY0393972.1"/>
    <property type="molecule type" value="Genomic_DNA"/>
</dbReference>
<gene>
    <name evidence="2" type="ORF">RWE15_05185</name>
</gene>
<proteinExistence type="predicted"/>
<keyword evidence="1" id="KW-1133">Transmembrane helix</keyword>
<keyword evidence="1" id="KW-0812">Transmembrane</keyword>
<evidence type="ECO:0000313" key="2">
    <source>
        <dbReference type="EMBL" id="MDY0393972.1"/>
    </source>
</evidence>
<name>A0ABU5C3S9_9BACI</name>
<feature type="transmembrane region" description="Helical" evidence="1">
    <location>
        <begin position="12"/>
        <end position="29"/>
    </location>
</feature>
<keyword evidence="1" id="KW-0472">Membrane</keyword>
<organism evidence="2 3">
    <name type="scientific">Tigheibacillus halophilus</name>
    <dbReference type="NCBI Taxonomy" id="361280"/>
    <lineage>
        <taxon>Bacteria</taxon>
        <taxon>Bacillati</taxon>
        <taxon>Bacillota</taxon>
        <taxon>Bacilli</taxon>
        <taxon>Bacillales</taxon>
        <taxon>Bacillaceae</taxon>
        <taxon>Tigheibacillus</taxon>
    </lineage>
</organism>
<sequence length="79" mass="9067">MKKLAHSEWRLSVMALTALLGTFGAIFILQRELNLTFVIWYLSVFALVVASNAIYVFYKKKKKTGRKTRIKKTVSSEPD</sequence>
<keyword evidence="3" id="KW-1185">Reference proteome</keyword>
<evidence type="ECO:0000256" key="1">
    <source>
        <dbReference type="SAM" id="Phobius"/>
    </source>
</evidence>
<comment type="caution">
    <text evidence="2">The sequence shown here is derived from an EMBL/GenBank/DDBJ whole genome shotgun (WGS) entry which is preliminary data.</text>
</comment>
<reference evidence="2 3" key="1">
    <citation type="submission" date="2023-10" db="EMBL/GenBank/DDBJ databases">
        <title>Virgibacillus halophilus 5B73C genome.</title>
        <authorList>
            <person name="Miliotis G."/>
            <person name="Sengupta P."/>
            <person name="Hameed A."/>
            <person name="Chuvochina M."/>
            <person name="Mcdonagh F."/>
            <person name="Simpson A.C."/>
            <person name="Singh N.K."/>
            <person name="Rekha P.D."/>
            <person name="Raman K."/>
            <person name="Hugenholtz P."/>
            <person name="Venkateswaran K."/>
        </authorList>
    </citation>
    <scope>NUCLEOTIDE SEQUENCE [LARGE SCALE GENOMIC DNA]</scope>
    <source>
        <strain evidence="2 3">5B73C</strain>
    </source>
</reference>